<dbReference type="AlphaFoldDB" id="A0A0C3D258"/>
<evidence type="ECO:0000313" key="2">
    <source>
        <dbReference type="EMBL" id="KIM54915.1"/>
    </source>
</evidence>
<feature type="compositionally biased region" description="Polar residues" evidence="1">
    <location>
        <begin position="78"/>
        <end position="88"/>
    </location>
</feature>
<proteinExistence type="predicted"/>
<reference evidence="2 3" key="1">
    <citation type="submission" date="2014-04" db="EMBL/GenBank/DDBJ databases">
        <authorList>
            <consortium name="DOE Joint Genome Institute"/>
            <person name="Kuo A."/>
            <person name="Kohler A."/>
            <person name="Nagy L.G."/>
            <person name="Floudas D."/>
            <person name="Copeland A."/>
            <person name="Barry K.W."/>
            <person name="Cichocki N."/>
            <person name="Veneault-Fourrey C."/>
            <person name="LaButti K."/>
            <person name="Lindquist E.A."/>
            <person name="Lipzen A."/>
            <person name="Lundell T."/>
            <person name="Morin E."/>
            <person name="Murat C."/>
            <person name="Sun H."/>
            <person name="Tunlid A."/>
            <person name="Henrissat B."/>
            <person name="Grigoriev I.V."/>
            <person name="Hibbett D.S."/>
            <person name="Martin F."/>
            <person name="Nordberg H.P."/>
            <person name="Cantor M.N."/>
            <person name="Hua S.X."/>
        </authorList>
    </citation>
    <scope>NUCLEOTIDE SEQUENCE [LARGE SCALE GENOMIC DNA]</scope>
    <source>
        <strain evidence="2 3">Foug A</strain>
    </source>
</reference>
<feature type="compositionally biased region" description="Low complexity" evidence="1">
    <location>
        <begin position="100"/>
        <end position="109"/>
    </location>
</feature>
<dbReference type="InParanoid" id="A0A0C3D258"/>
<accession>A0A0C3D258</accession>
<sequence length="118" mass="13564">MEVEDSRSFRRIFEDLQVWVYIRRILRVQKQCGFIAKYLRLFVPFCMRSSRPGDPQTRPKLTSVRRFTTTEDQDEAYPTQTADGNIATSWPPLDILNEDSSTSSTTVTTRQAGIADAL</sequence>
<name>A0A0C3D258_9AGAM</name>
<feature type="region of interest" description="Disordered" evidence="1">
    <location>
        <begin position="68"/>
        <end position="118"/>
    </location>
</feature>
<dbReference type="Proteomes" id="UP000053989">
    <property type="component" value="Unassembled WGS sequence"/>
</dbReference>
<evidence type="ECO:0000313" key="3">
    <source>
        <dbReference type="Proteomes" id="UP000053989"/>
    </source>
</evidence>
<dbReference type="EMBL" id="KN822144">
    <property type="protein sequence ID" value="KIM54915.1"/>
    <property type="molecule type" value="Genomic_DNA"/>
</dbReference>
<reference evidence="3" key="2">
    <citation type="submission" date="2015-01" db="EMBL/GenBank/DDBJ databases">
        <title>Evolutionary Origins and Diversification of the Mycorrhizal Mutualists.</title>
        <authorList>
            <consortium name="DOE Joint Genome Institute"/>
            <consortium name="Mycorrhizal Genomics Consortium"/>
            <person name="Kohler A."/>
            <person name="Kuo A."/>
            <person name="Nagy L.G."/>
            <person name="Floudas D."/>
            <person name="Copeland A."/>
            <person name="Barry K.W."/>
            <person name="Cichocki N."/>
            <person name="Veneault-Fourrey C."/>
            <person name="LaButti K."/>
            <person name="Lindquist E.A."/>
            <person name="Lipzen A."/>
            <person name="Lundell T."/>
            <person name="Morin E."/>
            <person name="Murat C."/>
            <person name="Riley R."/>
            <person name="Ohm R."/>
            <person name="Sun H."/>
            <person name="Tunlid A."/>
            <person name="Henrissat B."/>
            <person name="Grigoriev I.V."/>
            <person name="Hibbett D.S."/>
            <person name="Martin F."/>
        </authorList>
    </citation>
    <scope>NUCLEOTIDE SEQUENCE [LARGE SCALE GENOMIC DNA]</scope>
    <source>
        <strain evidence="3">Foug A</strain>
    </source>
</reference>
<evidence type="ECO:0000256" key="1">
    <source>
        <dbReference type="SAM" id="MobiDB-lite"/>
    </source>
</evidence>
<dbReference type="HOGENOM" id="CLU_2074509_0_0_1"/>
<protein>
    <submittedName>
        <fullName evidence="2">Uncharacterized protein</fullName>
    </submittedName>
</protein>
<organism evidence="2 3">
    <name type="scientific">Scleroderma citrinum Foug A</name>
    <dbReference type="NCBI Taxonomy" id="1036808"/>
    <lineage>
        <taxon>Eukaryota</taxon>
        <taxon>Fungi</taxon>
        <taxon>Dikarya</taxon>
        <taxon>Basidiomycota</taxon>
        <taxon>Agaricomycotina</taxon>
        <taxon>Agaricomycetes</taxon>
        <taxon>Agaricomycetidae</taxon>
        <taxon>Boletales</taxon>
        <taxon>Sclerodermatineae</taxon>
        <taxon>Sclerodermataceae</taxon>
        <taxon>Scleroderma</taxon>
    </lineage>
</organism>
<keyword evidence="3" id="KW-1185">Reference proteome</keyword>
<gene>
    <name evidence="2" type="ORF">SCLCIDRAFT_333770</name>
</gene>